<gene>
    <name evidence="4" type="ORF">N7509_004337</name>
</gene>
<keyword evidence="2" id="KW-0472">Membrane</keyword>
<dbReference type="AlphaFoldDB" id="A0A9W9W6Z4"/>
<evidence type="ECO:0000313" key="4">
    <source>
        <dbReference type="EMBL" id="KAJ5404466.1"/>
    </source>
</evidence>
<accession>A0A9W9W6Z4</accession>
<keyword evidence="2" id="KW-1133">Transmembrane helix</keyword>
<protein>
    <recommendedName>
        <fullName evidence="3">DUF4396 domain-containing protein</fullName>
    </recommendedName>
</protein>
<dbReference type="EMBL" id="JAPZBU010000005">
    <property type="protein sequence ID" value="KAJ5404466.1"/>
    <property type="molecule type" value="Genomic_DNA"/>
</dbReference>
<evidence type="ECO:0000256" key="1">
    <source>
        <dbReference type="SAM" id="MobiDB-lite"/>
    </source>
</evidence>
<reference evidence="4" key="1">
    <citation type="submission" date="2022-12" db="EMBL/GenBank/DDBJ databases">
        <authorList>
            <person name="Petersen C."/>
        </authorList>
    </citation>
    <scope>NUCLEOTIDE SEQUENCE</scope>
    <source>
        <strain evidence="4">IBT 29677</strain>
    </source>
</reference>
<dbReference type="InterPro" id="IPR025509">
    <property type="entry name" value="DUF4396"/>
</dbReference>
<reference evidence="4" key="2">
    <citation type="journal article" date="2023" name="IMA Fungus">
        <title>Comparative genomic study of the Penicillium genus elucidates a diverse pangenome and 15 lateral gene transfer events.</title>
        <authorList>
            <person name="Petersen C."/>
            <person name="Sorensen T."/>
            <person name="Nielsen M.R."/>
            <person name="Sondergaard T.E."/>
            <person name="Sorensen J.L."/>
            <person name="Fitzpatrick D.A."/>
            <person name="Frisvad J.C."/>
            <person name="Nielsen K.L."/>
        </authorList>
    </citation>
    <scope>NUCLEOTIDE SEQUENCE</scope>
    <source>
        <strain evidence="4">IBT 29677</strain>
    </source>
</reference>
<dbReference type="RefSeq" id="XP_056491708.1">
    <property type="nucleotide sequence ID" value="XM_056628974.1"/>
</dbReference>
<organism evidence="4 5">
    <name type="scientific">Penicillium cosmopolitanum</name>
    <dbReference type="NCBI Taxonomy" id="1131564"/>
    <lineage>
        <taxon>Eukaryota</taxon>
        <taxon>Fungi</taxon>
        <taxon>Dikarya</taxon>
        <taxon>Ascomycota</taxon>
        <taxon>Pezizomycotina</taxon>
        <taxon>Eurotiomycetes</taxon>
        <taxon>Eurotiomycetidae</taxon>
        <taxon>Eurotiales</taxon>
        <taxon>Aspergillaceae</taxon>
        <taxon>Penicillium</taxon>
    </lineage>
</organism>
<keyword evidence="2" id="KW-0812">Transmembrane</keyword>
<feature type="region of interest" description="Disordered" evidence="1">
    <location>
        <begin position="36"/>
        <end position="61"/>
    </location>
</feature>
<evidence type="ECO:0000313" key="5">
    <source>
        <dbReference type="Proteomes" id="UP001147747"/>
    </source>
</evidence>
<proteinExistence type="predicted"/>
<name>A0A9W9W6Z4_9EURO</name>
<sequence>MIRVQGSHCFRSRSFAPLQSSPGYYRFLSKTSPGYGCHKQAPSSAEPPQKGIKDSAPTPTSSLLRSAFWSCRSTWRRAGINTLRCLVGCTVGDFTALWTLQSYYPELGMNSIMLASMASGITTSIILETVLLRRGADQLSWTMAARTAMGMSMVSMIAMELAENAVDYHLTGGVIALDDPKFWMAAVLSIGAGYLAPLPYNYLRLRKYGKACH</sequence>
<dbReference type="Pfam" id="PF14342">
    <property type="entry name" value="DUF4396"/>
    <property type="match status" value="1"/>
</dbReference>
<dbReference type="GeneID" id="81367954"/>
<dbReference type="OrthoDB" id="2128064at2759"/>
<comment type="caution">
    <text evidence="4">The sequence shown here is derived from an EMBL/GenBank/DDBJ whole genome shotgun (WGS) entry which is preliminary data.</text>
</comment>
<feature type="transmembrane region" description="Helical" evidence="2">
    <location>
        <begin position="144"/>
        <end position="162"/>
    </location>
</feature>
<feature type="transmembrane region" description="Helical" evidence="2">
    <location>
        <begin position="82"/>
        <end position="100"/>
    </location>
</feature>
<feature type="transmembrane region" description="Helical" evidence="2">
    <location>
        <begin position="112"/>
        <end position="132"/>
    </location>
</feature>
<evidence type="ECO:0000256" key="2">
    <source>
        <dbReference type="SAM" id="Phobius"/>
    </source>
</evidence>
<feature type="transmembrane region" description="Helical" evidence="2">
    <location>
        <begin position="182"/>
        <end position="203"/>
    </location>
</feature>
<feature type="domain" description="DUF4396" evidence="3">
    <location>
        <begin position="74"/>
        <end position="210"/>
    </location>
</feature>
<evidence type="ECO:0000259" key="3">
    <source>
        <dbReference type="Pfam" id="PF14342"/>
    </source>
</evidence>
<dbReference type="Proteomes" id="UP001147747">
    <property type="component" value="Unassembled WGS sequence"/>
</dbReference>
<keyword evidence="5" id="KW-1185">Reference proteome</keyword>